<organism evidence="6 7">
    <name type="scientific">Seohaeicola saemankumensis</name>
    <dbReference type="NCBI Taxonomy" id="481181"/>
    <lineage>
        <taxon>Bacteria</taxon>
        <taxon>Pseudomonadati</taxon>
        <taxon>Pseudomonadota</taxon>
        <taxon>Alphaproteobacteria</taxon>
        <taxon>Rhodobacterales</taxon>
        <taxon>Roseobacteraceae</taxon>
        <taxon>Seohaeicola</taxon>
    </lineage>
</organism>
<dbReference type="Proteomes" id="UP001597151">
    <property type="component" value="Unassembled WGS sequence"/>
</dbReference>
<evidence type="ECO:0000256" key="1">
    <source>
        <dbReference type="ARBA" id="ARBA00001561"/>
    </source>
</evidence>
<dbReference type="PANTHER" id="PTHR30404:SF0">
    <property type="entry name" value="N-ACETYLMURAMOYL-L-ALANINE AMIDASE AMIC"/>
    <property type="match status" value="1"/>
</dbReference>
<dbReference type="SMART" id="SM00646">
    <property type="entry name" value="Ami_3"/>
    <property type="match status" value="1"/>
</dbReference>
<evidence type="ECO:0000256" key="3">
    <source>
        <dbReference type="ARBA" id="ARBA00022801"/>
    </source>
</evidence>
<protein>
    <recommendedName>
        <fullName evidence="2">N-acetylmuramoyl-L-alanine amidase</fullName>
        <ecNumber evidence="2">3.5.1.28</ecNumber>
    </recommendedName>
</protein>
<dbReference type="SUPFAM" id="SSF53187">
    <property type="entry name" value="Zn-dependent exopeptidases"/>
    <property type="match status" value="1"/>
</dbReference>
<proteinExistence type="predicted"/>
<evidence type="ECO:0000313" key="7">
    <source>
        <dbReference type="Proteomes" id="UP001597151"/>
    </source>
</evidence>
<dbReference type="EC" id="3.5.1.28" evidence="2"/>
<evidence type="ECO:0000313" key="6">
    <source>
        <dbReference type="EMBL" id="MFD1193716.1"/>
    </source>
</evidence>
<dbReference type="Gene3D" id="2.60.40.3500">
    <property type="match status" value="1"/>
</dbReference>
<reference evidence="7" key="1">
    <citation type="journal article" date="2019" name="Int. J. Syst. Evol. Microbiol.">
        <title>The Global Catalogue of Microorganisms (GCM) 10K type strain sequencing project: providing services to taxonomists for standard genome sequencing and annotation.</title>
        <authorList>
            <consortium name="The Broad Institute Genomics Platform"/>
            <consortium name="The Broad Institute Genome Sequencing Center for Infectious Disease"/>
            <person name="Wu L."/>
            <person name="Ma J."/>
        </authorList>
    </citation>
    <scope>NUCLEOTIDE SEQUENCE [LARGE SCALE GENOMIC DNA]</scope>
    <source>
        <strain evidence="7">CCUG 55328</strain>
    </source>
</reference>
<dbReference type="InterPro" id="IPR002508">
    <property type="entry name" value="MurNAc-LAA_cat"/>
</dbReference>
<dbReference type="RefSeq" id="WP_380789016.1">
    <property type="nucleotide sequence ID" value="NZ_JBHTKR010000001.1"/>
</dbReference>
<dbReference type="EMBL" id="JBHTKR010000001">
    <property type="protein sequence ID" value="MFD1193716.1"/>
    <property type="molecule type" value="Genomic_DNA"/>
</dbReference>
<dbReference type="InterPro" id="IPR050695">
    <property type="entry name" value="N-acetylmuramoyl_amidase_3"/>
</dbReference>
<dbReference type="Gene3D" id="3.40.630.40">
    <property type="entry name" value="Zn-dependent exopeptidases"/>
    <property type="match status" value="1"/>
</dbReference>
<evidence type="ECO:0000256" key="4">
    <source>
        <dbReference type="SAM" id="SignalP"/>
    </source>
</evidence>
<feature type="domain" description="MurNAc-LAA" evidence="5">
    <location>
        <begin position="247"/>
        <end position="402"/>
    </location>
</feature>
<keyword evidence="7" id="KW-1185">Reference proteome</keyword>
<evidence type="ECO:0000259" key="5">
    <source>
        <dbReference type="SMART" id="SM00646"/>
    </source>
</evidence>
<dbReference type="Pfam" id="PF01520">
    <property type="entry name" value="Amidase_3"/>
    <property type="match status" value="1"/>
</dbReference>
<keyword evidence="4" id="KW-0732">Signal</keyword>
<evidence type="ECO:0000256" key="2">
    <source>
        <dbReference type="ARBA" id="ARBA00011901"/>
    </source>
</evidence>
<feature type="chain" id="PRO_5045851085" description="N-acetylmuramoyl-L-alanine amidase" evidence="4">
    <location>
        <begin position="26"/>
        <end position="417"/>
    </location>
</feature>
<keyword evidence="3" id="KW-0378">Hydrolase</keyword>
<feature type="signal peptide" evidence="4">
    <location>
        <begin position="1"/>
        <end position="25"/>
    </location>
</feature>
<comment type="catalytic activity">
    <reaction evidence="1">
        <text>Hydrolyzes the link between N-acetylmuramoyl residues and L-amino acid residues in certain cell-wall glycopeptides.</text>
        <dbReference type="EC" id="3.5.1.28"/>
    </reaction>
</comment>
<sequence length="417" mass="44466">MSRLVRVIAAVALLWGMGLAAAVQAQSAGFSALARVDPAQSRLAQAGDSVTLELELSQGVPYRAYTLEAAGAVPRRLVLDFREVDWQGLTPDALGQVADVAGLRFGAVRPGWSRMVVDLTRPMILDQAGLRVDPVTGAALLRVVLRAGSDAEFAAQSGAPHDPAFDLPAPAPVDRTARPRVGEGPLIVVLDPGHGGIDPGAERDGLTEKDMMLTFARELQEVLLRDGNFEVVLTRTDDSFVSLDRRVAIAHSAGGQVFISLHADALSEGQAHGATVHLLADSASDAASATLAERHDRDDLLAGIDLTGQDDQVAGILMDLARQETQPRAERLAQALVAGIRGAELPLNSRPVRHAAFSVLKAADIPSILLEVGFLSSPRDLKNLRDPEWRLHMAEAIREGLTLWVAEDAILSDLVRQ</sequence>
<gene>
    <name evidence="6" type="ORF">ACFQ3C_03410</name>
</gene>
<dbReference type="CDD" id="cd02696">
    <property type="entry name" value="MurNAc-LAA"/>
    <property type="match status" value="1"/>
</dbReference>
<name>A0ABW3TA30_9RHOB</name>
<comment type="caution">
    <text evidence="6">The sequence shown here is derived from an EMBL/GenBank/DDBJ whole genome shotgun (WGS) entry which is preliminary data.</text>
</comment>
<dbReference type="PANTHER" id="PTHR30404">
    <property type="entry name" value="N-ACETYLMURAMOYL-L-ALANINE AMIDASE"/>
    <property type="match status" value="1"/>
</dbReference>
<accession>A0ABW3TA30</accession>